<gene>
    <name evidence="2" type="ORF">KK137_00350</name>
</gene>
<name>A0ABS5VZF0_9SPHN</name>
<protein>
    <submittedName>
        <fullName evidence="2">Uncharacterized protein</fullName>
    </submittedName>
</protein>
<comment type="caution">
    <text evidence="2">The sequence shown here is derived from an EMBL/GenBank/DDBJ whole genome shotgun (WGS) entry which is preliminary data.</text>
</comment>
<feature type="region of interest" description="Disordered" evidence="1">
    <location>
        <begin position="372"/>
        <end position="395"/>
    </location>
</feature>
<feature type="compositionally biased region" description="Polar residues" evidence="1">
    <location>
        <begin position="378"/>
        <end position="388"/>
    </location>
</feature>
<evidence type="ECO:0000313" key="3">
    <source>
        <dbReference type="Proteomes" id="UP000811255"/>
    </source>
</evidence>
<sequence>MPLRLDAIKFNHDPNTVHNNAINIRRNGTTFVTVPEWRAGVSVNAEDSPAAYVKKETAGHTLTIQARFRWTSKPARVRIRAIDATIRGHGPSGCLGWLLRLFRALFGNVLGEVKARHVDFNGPGLSSWETFELRKTRLHKVGVGIRITSWRWQYRRKRGPWKDFDTSNHRIYVLLETPTAPWQQAPYASSNTQLPWTEVLDKACGWAFGAVDRDTAAGQITQMVYDLGHSVIEYDCPGGGSTRYAYPDFDCTAFLERIAGGPGRGQYVNCTDCATFVSTFANALGCDLWQSRMGWGFQLNPLLAIGSSTWQTACGWSGFSYHEIPWKDACGAADRVYDACLQVDGDADPTSAPHTPLLPANMVFGTPGSGDYRDKLSPSGNCDPQPSTRVRRSVF</sequence>
<dbReference type="Proteomes" id="UP000811255">
    <property type="component" value="Unassembled WGS sequence"/>
</dbReference>
<evidence type="ECO:0000313" key="2">
    <source>
        <dbReference type="EMBL" id="MBT2132769.1"/>
    </source>
</evidence>
<keyword evidence="3" id="KW-1185">Reference proteome</keyword>
<organism evidence="2 3">
    <name type="scientific">Croceibacterium selenioxidans</name>
    <dbReference type="NCBI Taxonomy" id="2838833"/>
    <lineage>
        <taxon>Bacteria</taxon>
        <taxon>Pseudomonadati</taxon>
        <taxon>Pseudomonadota</taxon>
        <taxon>Alphaproteobacteria</taxon>
        <taxon>Sphingomonadales</taxon>
        <taxon>Erythrobacteraceae</taxon>
        <taxon>Croceibacterium</taxon>
    </lineage>
</organism>
<reference evidence="2 3" key="1">
    <citation type="submission" date="2021-05" db="EMBL/GenBank/DDBJ databases">
        <title>Croceibacterium sp. LX-88 genome sequence.</title>
        <authorList>
            <person name="Luo X."/>
        </authorList>
    </citation>
    <scope>NUCLEOTIDE SEQUENCE [LARGE SCALE GENOMIC DNA]</scope>
    <source>
        <strain evidence="2 3">LX-88</strain>
    </source>
</reference>
<evidence type="ECO:0000256" key="1">
    <source>
        <dbReference type="SAM" id="MobiDB-lite"/>
    </source>
</evidence>
<dbReference type="RefSeq" id="WP_214533856.1">
    <property type="nucleotide sequence ID" value="NZ_JAHFVK010000001.1"/>
</dbReference>
<proteinExistence type="predicted"/>
<accession>A0ABS5VZF0</accession>
<dbReference type="EMBL" id="JAHFVK010000001">
    <property type="protein sequence ID" value="MBT2132769.1"/>
    <property type="molecule type" value="Genomic_DNA"/>
</dbReference>